<dbReference type="InterPro" id="IPR011011">
    <property type="entry name" value="Znf_FYVE_PHD"/>
</dbReference>
<feature type="domain" description="HSR" evidence="10">
    <location>
        <begin position="1"/>
        <end position="108"/>
    </location>
</feature>
<keyword evidence="5" id="KW-0103">Bromodomain</keyword>
<evidence type="ECO:0000313" key="11">
    <source>
        <dbReference type="EMBL" id="KAF6451170.1"/>
    </source>
</evidence>
<evidence type="ECO:0000256" key="5">
    <source>
        <dbReference type="ARBA" id="ARBA00023117"/>
    </source>
</evidence>
<keyword evidence="1" id="KW-0597">Phosphoprotein</keyword>
<evidence type="ECO:0000256" key="6">
    <source>
        <dbReference type="ARBA" id="ARBA00023125"/>
    </source>
</evidence>
<dbReference type="CDD" id="cd15626">
    <property type="entry name" value="PHD_SP110_140"/>
    <property type="match status" value="1"/>
</dbReference>
<dbReference type="Proteomes" id="UP000550707">
    <property type="component" value="Unassembled WGS sequence"/>
</dbReference>
<feature type="domain" description="SAND" evidence="9">
    <location>
        <begin position="155"/>
        <end position="236"/>
    </location>
</feature>
<dbReference type="FunFam" id="3.30.40.10:FF:000294">
    <property type="entry name" value="Nuclear autoantigen Sp-100"/>
    <property type="match status" value="1"/>
</dbReference>
<dbReference type="SUPFAM" id="SSF63763">
    <property type="entry name" value="SAND domain-like"/>
    <property type="match status" value="1"/>
</dbReference>
<dbReference type="PANTHER" id="PTHR46386">
    <property type="entry name" value="NUCLEAR BODY PROTEIN SP140"/>
    <property type="match status" value="1"/>
</dbReference>
<dbReference type="GO" id="GO:0003677">
    <property type="term" value="F:DNA binding"/>
    <property type="evidence" value="ECO:0007669"/>
    <property type="project" value="UniProtKB-KW"/>
</dbReference>
<evidence type="ECO:0000256" key="1">
    <source>
        <dbReference type="ARBA" id="ARBA00022553"/>
    </source>
</evidence>
<organism evidence="11 12">
    <name type="scientific">Molossus molossus</name>
    <name type="common">Pallas' mastiff bat</name>
    <name type="synonym">Vespertilio molossus</name>
    <dbReference type="NCBI Taxonomy" id="27622"/>
    <lineage>
        <taxon>Eukaryota</taxon>
        <taxon>Metazoa</taxon>
        <taxon>Chordata</taxon>
        <taxon>Craniata</taxon>
        <taxon>Vertebrata</taxon>
        <taxon>Euteleostomi</taxon>
        <taxon>Mammalia</taxon>
        <taxon>Eutheria</taxon>
        <taxon>Laurasiatheria</taxon>
        <taxon>Chiroptera</taxon>
        <taxon>Yangochiroptera</taxon>
        <taxon>Molossidae</taxon>
        <taxon>Molossus</taxon>
    </lineage>
</organism>
<evidence type="ECO:0000313" key="12">
    <source>
        <dbReference type="Proteomes" id="UP000550707"/>
    </source>
</evidence>
<dbReference type="Pfam" id="PF01342">
    <property type="entry name" value="SAND"/>
    <property type="match status" value="1"/>
</dbReference>
<dbReference type="InterPro" id="IPR001965">
    <property type="entry name" value="Znf_PHD"/>
</dbReference>
<dbReference type="PROSITE" id="PS50864">
    <property type="entry name" value="SAND"/>
    <property type="match status" value="1"/>
</dbReference>
<dbReference type="InterPro" id="IPR013083">
    <property type="entry name" value="Znf_RING/FYVE/PHD"/>
</dbReference>
<evidence type="ECO:0000259" key="10">
    <source>
        <dbReference type="PROSITE" id="PS51414"/>
    </source>
</evidence>
<gene>
    <name evidence="11" type="ORF">HJG59_017196</name>
</gene>
<dbReference type="SMART" id="SM00258">
    <property type="entry name" value="SAND"/>
    <property type="match status" value="1"/>
</dbReference>
<keyword evidence="6" id="KW-0238">DNA-binding</keyword>
<dbReference type="PROSITE" id="PS51414">
    <property type="entry name" value="HSR"/>
    <property type="match status" value="1"/>
</dbReference>
<dbReference type="AlphaFoldDB" id="A0A7J8FU31"/>
<dbReference type="InterPro" id="IPR000770">
    <property type="entry name" value="SAND_dom"/>
</dbReference>
<evidence type="ECO:0000256" key="2">
    <source>
        <dbReference type="ARBA" id="ARBA00022723"/>
    </source>
</evidence>
<dbReference type="InterPro" id="IPR004865">
    <property type="entry name" value="HSR_dom"/>
</dbReference>
<keyword evidence="3 7" id="KW-0863">Zinc-finger</keyword>
<dbReference type="PROSITE" id="PS50016">
    <property type="entry name" value="ZF_PHD_2"/>
    <property type="match status" value="1"/>
</dbReference>
<name>A0A7J8FU31_MOLMO</name>
<dbReference type="InterPro" id="IPR019787">
    <property type="entry name" value="Znf_PHD-finger"/>
</dbReference>
<dbReference type="Gene3D" id="1.20.920.10">
    <property type="entry name" value="Bromodomain-like"/>
    <property type="match status" value="1"/>
</dbReference>
<comment type="caution">
    <text evidence="11">The sequence shown here is derived from an EMBL/GenBank/DDBJ whole genome shotgun (WGS) entry which is preliminary data.</text>
</comment>
<dbReference type="Gene3D" id="3.10.390.10">
    <property type="entry name" value="SAND domain-like"/>
    <property type="match status" value="1"/>
</dbReference>
<dbReference type="GO" id="GO:0000981">
    <property type="term" value="F:DNA-binding transcription factor activity, RNA polymerase II-specific"/>
    <property type="evidence" value="ECO:0007669"/>
    <property type="project" value="TreeGrafter"/>
</dbReference>
<keyword evidence="12" id="KW-1185">Reference proteome</keyword>
<dbReference type="Pfam" id="PF03172">
    <property type="entry name" value="HSR"/>
    <property type="match status" value="1"/>
</dbReference>
<evidence type="ECO:0000259" key="9">
    <source>
        <dbReference type="PROSITE" id="PS50864"/>
    </source>
</evidence>
<dbReference type="EMBL" id="JACASF010000011">
    <property type="protein sequence ID" value="KAF6451170.1"/>
    <property type="molecule type" value="Genomic_DNA"/>
</dbReference>
<accession>A0A7J8FU31</accession>
<proteinExistence type="predicted"/>
<keyword evidence="2" id="KW-0479">Metal-binding</keyword>
<dbReference type="InterPro" id="IPR043563">
    <property type="entry name" value="Sp110/Sp140/Sp140L-like"/>
</dbReference>
<dbReference type="GO" id="GO:0008270">
    <property type="term" value="F:zinc ion binding"/>
    <property type="evidence" value="ECO:0007669"/>
    <property type="project" value="UniProtKB-KW"/>
</dbReference>
<reference evidence="11 12" key="1">
    <citation type="journal article" date="2020" name="Nature">
        <title>Six reference-quality genomes reveal evolution of bat adaptations.</title>
        <authorList>
            <person name="Jebb D."/>
            <person name="Huang Z."/>
            <person name="Pippel M."/>
            <person name="Hughes G.M."/>
            <person name="Lavrichenko K."/>
            <person name="Devanna P."/>
            <person name="Winkler S."/>
            <person name="Jermiin L.S."/>
            <person name="Skirmuntt E.C."/>
            <person name="Katzourakis A."/>
            <person name="Burkitt-Gray L."/>
            <person name="Ray D.A."/>
            <person name="Sullivan K.A.M."/>
            <person name="Roscito J.G."/>
            <person name="Kirilenko B.M."/>
            <person name="Davalos L.M."/>
            <person name="Corthals A.P."/>
            <person name="Power M.L."/>
            <person name="Jones G."/>
            <person name="Ransome R.D."/>
            <person name="Dechmann D.K.N."/>
            <person name="Locatelli A.G."/>
            <person name="Puechmaille S.J."/>
            <person name="Fedrigo O."/>
            <person name="Jarvis E.D."/>
            <person name="Hiller M."/>
            <person name="Vernes S.C."/>
            <person name="Myers E.W."/>
            <person name="Teeling E.C."/>
        </authorList>
    </citation>
    <scope>NUCLEOTIDE SEQUENCE [LARGE SCALE GENOMIC DNA]</scope>
    <source>
        <strain evidence="11">MMolMol1</strain>
        <tissue evidence="11">Muscle</tissue>
    </source>
</reference>
<protein>
    <submittedName>
        <fullName evidence="11">SP140 nuclear body protein like</fullName>
    </submittedName>
</protein>
<dbReference type="InterPro" id="IPR036427">
    <property type="entry name" value="Bromodomain-like_sf"/>
</dbReference>
<dbReference type="PANTHER" id="PTHR46386:SF8">
    <property type="entry name" value="NUCLEAR BODY PROTEIN SP140"/>
    <property type="match status" value="1"/>
</dbReference>
<evidence type="ECO:0000256" key="3">
    <source>
        <dbReference type="ARBA" id="ARBA00022771"/>
    </source>
</evidence>
<dbReference type="InterPro" id="IPR010919">
    <property type="entry name" value="SAND-like_dom_sf"/>
</dbReference>
<dbReference type="GO" id="GO:0031981">
    <property type="term" value="C:nuclear lumen"/>
    <property type="evidence" value="ECO:0007669"/>
    <property type="project" value="UniProtKB-ARBA"/>
</dbReference>
<dbReference type="SMART" id="SM00249">
    <property type="entry name" value="PHD"/>
    <property type="match status" value="1"/>
</dbReference>
<feature type="domain" description="PHD-type" evidence="8">
    <location>
        <begin position="251"/>
        <end position="297"/>
    </location>
</feature>
<dbReference type="Gene3D" id="3.30.40.10">
    <property type="entry name" value="Zinc/RING finger domain, C3HC4 (zinc finger)"/>
    <property type="match status" value="1"/>
</dbReference>
<evidence type="ECO:0000256" key="4">
    <source>
        <dbReference type="ARBA" id="ARBA00022833"/>
    </source>
</evidence>
<evidence type="ECO:0000259" key="8">
    <source>
        <dbReference type="PROSITE" id="PS50016"/>
    </source>
</evidence>
<evidence type="ECO:0000256" key="7">
    <source>
        <dbReference type="PROSITE-ProRule" id="PRU00146"/>
    </source>
</evidence>
<sequence length="412" mass="48398">MSTENKRICDIALSLFKKYKVEISDAINTTFPFLEYLRDHEFITSEMYKHSHQSLTKRHGVQEVIYDVLTELEKTFDLSILEALFSKVIMKKYPDLYNIYKIFKTAIPDLELSPECEMERRPDVQLSLEQGTVDLGNSFTLAKIKRKRRKRKHEEENVDFSSDVLPVTCGDIKGILYMKRLEQGTTMKCIKTQDGNWFNPIEFQVTAGYQRSGDWKRKVYCGGKTLRNLIKKGILPTLPRVYGRRREWENSELCDICLYGANLFRCDTCLRYFHEDCHIPPVETERSPWSCTFCRMSETSGSRQCLREPEVLERQMGPEEQLKCEFLLLKTYSERGIEMMPHNSRCMNDLRKLKEIKTKLCERGYPKVGGFMQAVHHVFQDHLASRRCNDFCLGIILEKKFEQNFKNVFAVQ</sequence>
<keyword evidence="4" id="KW-0862">Zinc</keyword>
<dbReference type="InterPro" id="IPR019786">
    <property type="entry name" value="Zinc_finger_PHD-type_CS"/>
</dbReference>
<dbReference type="PROSITE" id="PS01359">
    <property type="entry name" value="ZF_PHD_1"/>
    <property type="match status" value="1"/>
</dbReference>
<dbReference type="SUPFAM" id="SSF57903">
    <property type="entry name" value="FYVE/PHD zinc finger"/>
    <property type="match status" value="1"/>
</dbReference>